<reference evidence="2" key="1">
    <citation type="submission" date="2016-07" db="EMBL/GenBank/DDBJ databases">
        <title>Phaeobacter portensis sp. nov., a tropodithietic acid producing bacterium isolated from a German harbor.</title>
        <authorList>
            <person name="Freese H.M."/>
            <person name="Bunk B."/>
            <person name="Breider S."/>
            <person name="Brinkhoff T."/>
        </authorList>
    </citation>
    <scope>NUCLEOTIDE SEQUENCE [LARGE SCALE GENOMIC DNA]</scope>
    <source>
        <strain evidence="2">P97</strain>
    </source>
</reference>
<proteinExistence type="predicted"/>
<evidence type="ECO:0000313" key="1">
    <source>
        <dbReference type="EMBL" id="APG48501.1"/>
    </source>
</evidence>
<dbReference type="EMBL" id="CP016364">
    <property type="protein sequence ID" value="APG48501.1"/>
    <property type="molecule type" value="Genomic_DNA"/>
</dbReference>
<sequence>MPTVYSEFIRAAQAKIDSTPDPHVSGALNDLTLDVEIAVQKKKLVLDFRLGLDAVSAADLNRAVDDLQIPISQTRDLVTVSSLLQAQELLKLCIPGNDQ</sequence>
<keyword evidence="2" id="KW-1185">Reference proteome</keyword>
<gene>
    <name evidence="1" type="ORF">PhaeoP97_03132</name>
</gene>
<organism evidence="1 2">
    <name type="scientific">Phaeobacter porticola</name>
    <dbReference type="NCBI Taxonomy" id="1844006"/>
    <lineage>
        <taxon>Bacteria</taxon>
        <taxon>Pseudomonadati</taxon>
        <taxon>Pseudomonadota</taxon>
        <taxon>Alphaproteobacteria</taxon>
        <taxon>Rhodobacterales</taxon>
        <taxon>Roseobacteraceae</taxon>
        <taxon>Phaeobacter</taxon>
    </lineage>
</organism>
<dbReference type="RefSeq" id="WP_072505829.1">
    <property type="nucleotide sequence ID" value="NZ_CP016364.1"/>
</dbReference>
<name>A0A1L3I8U9_9RHOB</name>
<dbReference type="AlphaFoldDB" id="A0A1L3I8U9"/>
<protein>
    <submittedName>
        <fullName evidence="1">Uncharacterized protein</fullName>
    </submittedName>
</protein>
<evidence type="ECO:0000313" key="2">
    <source>
        <dbReference type="Proteomes" id="UP000183859"/>
    </source>
</evidence>
<dbReference type="KEGG" id="php:PhaeoP97_03132"/>
<accession>A0A1L3I8U9</accession>
<dbReference type="Proteomes" id="UP000183859">
    <property type="component" value="Chromosome"/>
</dbReference>